<sequence length="800" mass="87318">MVDPVSNGHALGPVDKTSPETGHIKPSPQIPQWTSVTDGHRLAVNNLQHGDVKLTVPSKGLFLEGEKDPPKAGLNIPGADSALISTGSVSEKDEEAEVYNYTRMLQDPSGRLLYIGDSATLSFLQLIRMIVDNVAGPSPFTLDPRRHRIVENIITLPENIRHTHLLPDRQTANILVESYFTNINGLVEVFHRKSFMTTLDTCYSDPLSVDPNWLCLLFLVLAIGLVMAAPLPGTREDAIIQKLRGERADRAEVFYLDAKHLKDPSAGFEDAGFWSIQALTLMAVYNLAVSKRNAAYAFYGMAVRSAFALGLHREETMCIFSSAEQSIRRNLWRSLFVLDRFLAASIGRPTAIRESDCSGTTLSTGERPPFPQAPFPTAANANFMGPHAVGLEAAVRSCHVIGVILEKVYSKRKISTKIAQEIADACKDWNKVLDPLLHYQQAKSANPAQGIAILHVNLLYCHSIVLLTRPFFLFVMYKVHQDPSKTGRRPEKSGTKMDKFAEACVTSSSHSIALVQTALEGRYLPHRTPFVLYFLFAAALIVLANEFSGIYKNSSAESDITNSINIMHYFAQQDPQGSRLLFILTSFRDVVQREQAARDQLALSEQQAQAQTQKFAQAQPIPVNDTNDPMGNLFQGRRSKQTTEKSSGSAADPKSSRQNSTGSLSPANVTSQAPLQRNSTSSNDAVSPDGPDLMASRHHSLDAFFDLGRVSNYPHSTGSIHDSESLGDAEIDFESLWQWPNSNGLTGLTPGLGPGIGLTSMSGLGQSSVQATMGNGIDVQGISDSSVPLFAMSNTEFSGT</sequence>
<dbReference type="CDD" id="cd12148">
    <property type="entry name" value="fungal_TF_MHR"/>
    <property type="match status" value="1"/>
</dbReference>
<dbReference type="SMART" id="SM00906">
    <property type="entry name" value="Fungal_trans"/>
    <property type="match status" value="1"/>
</dbReference>
<feature type="domain" description="Xylanolytic transcriptional activator regulatory" evidence="5">
    <location>
        <begin position="295"/>
        <end position="367"/>
    </location>
</feature>
<dbReference type="EMBL" id="KZ613954">
    <property type="protein sequence ID" value="PMD34127.1"/>
    <property type="molecule type" value="Genomic_DNA"/>
</dbReference>
<accession>A0A2J6R6G9</accession>
<feature type="region of interest" description="Disordered" evidence="4">
    <location>
        <begin position="1"/>
        <end position="33"/>
    </location>
</feature>
<feature type="compositionally biased region" description="Polar residues" evidence="4">
    <location>
        <begin position="656"/>
        <end position="685"/>
    </location>
</feature>
<proteinExistence type="predicted"/>
<dbReference type="PANTHER" id="PTHR47424">
    <property type="entry name" value="REGULATORY PROTEIN GAL4"/>
    <property type="match status" value="1"/>
</dbReference>
<dbReference type="STRING" id="1149755.A0A2J6R6G9"/>
<evidence type="ECO:0000259" key="5">
    <source>
        <dbReference type="SMART" id="SM00906"/>
    </source>
</evidence>
<dbReference type="GO" id="GO:0000981">
    <property type="term" value="F:DNA-binding transcription factor activity, RNA polymerase II-specific"/>
    <property type="evidence" value="ECO:0007669"/>
    <property type="project" value="TreeGrafter"/>
</dbReference>
<evidence type="ECO:0000256" key="2">
    <source>
        <dbReference type="ARBA" id="ARBA00023163"/>
    </source>
</evidence>
<dbReference type="Pfam" id="PF04082">
    <property type="entry name" value="Fungal_trans"/>
    <property type="match status" value="1"/>
</dbReference>
<dbReference type="GO" id="GO:0006351">
    <property type="term" value="P:DNA-templated transcription"/>
    <property type="evidence" value="ECO:0007669"/>
    <property type="project" value="InterPro"/>
</dbReference>
<dbReference type="InterPro" id="IPR051127">
    <property type="entry name" value="Fungal_SecMet_Regulators"/>
</dbReference>
<dbReference type="GO" id="GO:0000978">
    <property type="term" value="F:RNA polymerase II cis-regulatory region sequence-specific DNA binding"/>
    <property type="evidence" value="ECO:0007669"/>
    <property type="project" value="TreeGrafter"/>
</dbReference>
<keyword evidence="1" id="KW-0805">Transcription regulation</keyword>
<dbReference type="AlphaFoldDB" id="A0A2J6R6G9"/>
<organism evidence="6 7">
    <name type="scientific">Hyaloscypha variabilis (strain UAMH 11265 / GT02V1 / F)</name>
    <name type="common">Meliniomyces variabilis</name>
    <dbReference type="NCBI Taxonomy" id="1149755"/>
    <lineage>
        <taxon>Eukaryota</taxon>
        <taxon>Fungi</taxon>
        <taxon>Dikarya</taxon>
        <taxon>Ascomycota</taxon>
        <taxon>Pezizomycotina</taxon>
        <taxon>Leotiomycetes</taxon>
        <taxon>Helotiales</taxon>
        <taxon>Hyaloscyphaceae</taxon>
        <taxon>Hyaloscypha</taxon>
        <taxon>Hyaloscypha variabilis</taxon>
    </lineage>
</organism>
<name>A0A2J6R6G9_HYAVF</name>
<evidence type="ECO:0000313" key="7">
    <source>
        <dbReference type="Proteomes" id="UP000235786"/>
    </source>
</evidence>
<dbReference type="GO" id="GO:0005634">
    <property type="term" value="C:nucleus"/>
    <property type="evidence" value="ECO:0007669"/>
    <property type="project" value="TreeGrafter"/>
</dbReference>
<dbReference type="PANTHER" id="PTHR47424:SF9">
    <property type="entry name" value="TAH-2"/>
    <property type="match status" value="1"/>
</dbReference>
<dbReference type="GO" id="GO:0008270">
    <property type="term" value="F:zinc ion binding"/>
    <property type="evidence" value="ECO:0007669"/>
    <property type="project" value="InterPro"/>
</dbReference>
<dbReference type="Proteomes" id="UP000235786">
    <property type="component" value="Unassembled WGS sequence"/>
</dbReference>
<evidence type="ECO:0000313" key="6">
    <source>
        <dbReference type="EMBL" id="PMD34127.1"/>
    </source>
</evidence>
<keyword evidence="2" id="KW-0804">Transcription</keyword>
<protein>
    <recommendedName>
        <fullName evidence="5">Xylanolytic transcriptional activator regulatory domain-containing protein</fullName>
    </recommendedName>
</protein>
<evidence type="ECO:0000256" key="3">
    <source>
        <dbReference type="ARBA" id="ARBA00023242"/>
    </source>
</evidence>
<feature type="region of interest" description="Disordered" evidence="4">
    <location>
        <begin position="612"/>
        <end position="694"/>
    </location>
</feature>
<evidence type="ECO:0000256" key="4">
    <source>
        <dbReference type="SAM" id="MobiDB-lite"/>
    </source>
</evidence>
<gene>
    <name evidence="6" type="ORF">L207DRAFT_437355</name>
</gene>
<dbReference type="InterPro" id="IPR007219">
    <property type="entry name" value="XnlR_reg_dom"/>
</dbReference>
<keyword evidence="7" id="KW-1185">Reference proteome</keyword>
<reference evidence="6 7" key="1">
    <citation type="submission" date="2016-04" db="EMBL/GenBank/DDBJ databases">
        <title>A degradative enzymes factory behind the ericoid mycorrhizal symbiosis.</title>
        <authorList>
            <consortium name="DOE Joint Genome Institute"/>
            <person name="Martino E."/>
            <person name="Morin E."/>
            <person name="Grelet G."/>
            <person name="Kuo A."/>
            <person name="Kohler A."/>
            <person name="Daghino S."/>
            <person name="Barry K."/>
            <person name="Choi C."/>
            <person name="Cichocki N."/>
            <person name="Clum A."/>
            <person name="Copeland A."/>
            <person name="Hainaut M."/>
            <person name="Haridas S."/>
            <person name="Labutti K."/>
            <person name="Lindquist E."/>
            <person name="Lipzen A."/>
            <person name="Khouja H.-R."/>
            <person name="Murat C."/>
            <person name="Ohm R."/>
            <person name="Olson A."/>
            <person name="Spatafora J."/>
            <person name="Veneault-Fourrey C."/>
            <person name="Henrissat B."/>
            <person name="Grigoriev I."/>
            <person name="Martin F."/>
            <person name="Perotto S."/>
        </authorList>
    </citation>
    <scope>NUCLEOTIDE SEQUENCE [LARGE SCALE GENOMIC DNA]</scope>
    <source>
        <strain evidence="6 7">F</strain>
    </source>
</reference>
<keyword evidence="3" id="KW-0539">Nucleus</keyword>
<evidence type="ECO:0000256" key="1">
    <source>
        <dbReference type="ARBA" id="ARBA00023015"/>
    </source>
</evidence>
<dbReference type="GO" id="GO:0000435">
    <property type="term" value="P:positive regulation of transcription from RNA polymerase II promoter by galactose"/>
    <property type="evidence" value="ECO:0007669"/>
    <property type="project" value="TreeGrafter"/>
</dbReference>
<dbReference type="OrthoDB" id="47007at2759"/>